<keyword evidence="4" id="KW-1185">Reference proteome</keyword>
<evidence type="ECO:0000313" key="4">
    <source>
        <dbReference type="Proteomes" id="UP000265515"/>
    </source>
</evidence>
<feature type="compositionally biased region" description="Basic residues" evidence="2">
    <location>
        <begin position="46"/>
        <end position="65"/>
    </location>
</feature>
<protein>
    <submittedName>
        <fullName evidence="3">Uncharacterized protein</fullName>
    </submittedName>
</protein>
<name>A0A388KRT5_CHABU</name>
<feature type="coiled-coil region" evidence="1">
    <location>
        <begin position="97"/>
        <end position="131"/>
    </location>
</feature>
<reference evidence="3 4" key="1">
    <citation type="journal article" date="2018" name="Cell">
        <title>The Chara Genome: Secondary Complexity and Implications for Plant Terrestrialization.</title>
        <authorList>
            <person name="Nishiyama T."/>
            <person name="Sakayama H."/>
            <person name="Vries J.D."/>
            <person name="Buschmann H."/>
            <person name="Saint-Marcoux D."/>
            <person name="Ullrich K.K."/>
            <person name="Haas F.B."/>
            <person name="Vanderstraeten L."/>
            <person name="Becker D."/>
            <person name="Lang D."/>
            <person name="Vosolsobe S."/>
            <person name="Rombauts S."/>
            <person name="Wilhelmsson P.K.I."/>
            <person name="Janitza P."/>
            <person name="Kern R."/>
            <person name="Heyl A."/>
            <person name="Rumpler F."/>
            <person name="Villalobos L.I.A.C."/>
            <person name="Clay J.M."/>
            <person name="Skokan R."/>
            <person name="Toyoda A."/>
            <person name="Suzuki Y."/>
            <person name="Kagoshima H."/>
            <person name="Schijlen E."/>
            <person name="Tajeshwar N."/>
            <person name="Catarino B."/>
            <person name="Hetherington A.J."/>
            <person name="Saltykova A."/>
            <person name="Bonnot C."/>
            <person name="Breuninger H."/>
            <person name="Symeonidi A."/>
            <person name="Radhakrishnan G.V."/>
            <person name="Van Nieuwerburgh F."/>
            <person name="Deforce D."/>
            <person name="Chang C."/>
            <person name="Karol K.G."/>
            <person name="Hedrich R."/>
            <person name="Ulvskov P."/>
            <person name="Glockner G."/>
            <person name="Delwiche C.F."/>
            <person name="Petrasek J."/>
            <person name="Van de Peer Y."/>
            <person name="Friml J."/>
            <person name="Beilby M."/>
            <person name="Dolan L."/>
            <person name="Kohara Y."/>
            <person name="Sugano S."/>
            <person name="Fujiyama A."/>
            <person name="Delaux P.-M."/>
            <person name="Quint M."/>
            <person name="TheiBen G."/>
            <person name="Hagemann M."/>
            <person name="Harholt J."/>
            <person name="Dunand C."/>
            <person name="Zachgo S."/>
            <person name="Langdale J."/>
            <person name="Maumus F."/>
            <person name="Straeten D.V.D."/>
            <person name="Gould S.B."/>
            <person name="Rensing S.A."/>
        </authorList>
    </citation>
    <scope>NUCLEOTIDE SEQUENCE [LARGE SCALE GENOMIC DNA]</scope>
    <source>
        <strain evidence="3 4">S276</strain>
    </source>
</reference>
<dbReference type="Gramene" id="GBG72756">
    <property type="protein sequence ID" value="GBG72756"/>
    <property type="gene ID" value="CBR_g12324"/>
</dbReference>
<feature type="compositionally biased region" description="Basic residues" evidence="2">
    <location>
        <begin position="1"/>
        <end position="17"/>
    </location>
</feature>
<evidence type="ECO:0000256" key="2">
    <source>
        <dbReference type="SAM" id="MobiDB-lite"/>
    </source>
</evidence>
<evidence type="ECO:0000313" key="3">
    <source>
        <dbReference type="EMBL" id="GBG72756.1"/>
    </source>
</evidence>
<dbReference type="AlphaFoldDB" id="A0A388KRT5"/>
<organism evidence="3 4">
    <name type="scientific">Chara braunii</name>
    <name type="common">Braun's stonewort</name>
    <dbReference type="NCBI Taxonomy" id="69332"/>
    <lineage>
        <taxon>Eukaryota</taxon>
        <taxon>Viridiplantae</taxon>
        <taxon>Streptophyta</taxon>
        <taxon>Charophyceae</taxon>
        <taxon>Charales</taxon>
        <taxon>Characeae</taxon>
        <taxon>Chara</taxon>
    </lineage>
</organism>
<comment type="caution">
    <text evidence="3">The sequence shown here is derived from an EMBL/GenBank/DDBJ whole genome shotgun (WGS) entry which is preliminary data.</text>
</comment>
<feature type="region of interest" description="Disordered" evidence="2">
    <location>
        <begin position="216"/>
        <end position="247"/>
    </location>
</feature>
<feature type="compositionally biased region" description="Basic and acidic residues" evidence="2">
    <location>
        <begin position="66"/>
        <end position="82"/>
    </location>
</feature>
<proteinExistence type="predicted"/>
<accession>A0A388KRT5</accession>
<feature type="coiled-coil region" evidence="1">
    <location>
        <begin position="179"/>
        <end position="206"/>
    </location>
</feature>
<keyword evidence="1" id="KW-0175">Coiled coil</keyword>
<evidence type="ECO:0000256" key="1">
    <source>
        <dbReference type="SAM" id="Coils"/>
    </source>
</evidence>
<dbReference type="EMBL" id="BFEA01000171">
    <property type="protein sequence ID" value="GBG72756.1"/>
    <property type="molecule type" value="Genomic_DNA"/>
</dbReference>
<feature type="region of interest" description="Disordered" evidence="2">
    <location>
        <begin position="1"/>
        <end position="92"/>
    </location>
</feature>
<gene>
    <name evidence="3" type="ORF">CBR_g12324</name>
</gene>
<dbReference type="Proteomes" id="UP000265515">
    <property type="component" value="Unassembled WGS sequence"/>
</dbReference>
<sequence length="300" mass="34267">MGHSRTRSRSRSPTRRSKKDDSRRGRSPARGTERSPDRSSDDKSRRREKRRSRSSSTSSRRRKRSSSRDRGRNDWDDDRRGEFPYNKPAPGNRAWFTVELRDEMYALRRELDRLRKRVGKLSNEFRAHASEKPADAITTDMLKQAVEKAVLEAMSEFGILGKKKSDIGTDQTRLKAQTKADEAARMATLKRQLEDMELRYDLANLQGQINSYKSLLTKPFTSPKPRAPLTKTPKRTPNTIGAGPSGVQKSVIKKGVGRHPNGVRISARRQILEGRQLSESMLSALQMDDLKKLCAKYNVR</sequence>
<feature type="compositionally biased region" description="Basic and acidic residues" evidence="2">
    <location>
        <begin position="31"/>
        <end position="45"/>
    </location>
</feature>